<dbReference type="PANTHER" id="PTHR14413:SF16">
    <property type="entry name" value="LARGE RIBOSOMAL SUBUNIT PROTEIN BL17M"/>
    <property type="match status" value="1"/>
</dbReference>
<evidence type="ECO:0000256" key="2">
    <source>
        <dbReference type="ARBA" id="ARBA00022980"/>
    </source>
</evidence>
<dbReference type="NCBIfam" id="TIGR00059">
    <property type="entry name" value="L17"/>
    <property type="match status" value="1"/>
</dbReference>
<evidence type="ECO:0000313" key="4">
    <source>
        <dbReference type="EMBL" id="SVA86923.1"/>
    </source>
</evidence>
<dbReference type="SUPFAM" id="SSF64263">
    <property type="entry name" value="Prokaryotic ribosomal protein L17"/>
    <property type="match status" value="1"/>
</dbReference>
<comment type="similarity">
    <text evidence="1">Belongs to the bacterial ribosomal protein bL17 family.</text>
</comment>
<name>A0A381ZDS7_9ZZZZ</name>
<dbReference type="PROSITE" id="PS01167">
    <property type="entry name" value="RIBOSOMAL_L17"/>
    <property type="match status" value="1"/>
</dbReference>
<keyword evidence="3" id="KW-0687">Ribonucleoprotein</keyword>
<organism evidence="4">
    <name type="scientific">marine metagenome</name>
    <dbReference type="NCBI Taxonomy" id="408172"/>
    <lineage>
        <taxon>unclassified sequences</taxon>
        <taxon>metagenomes</taxon>
        <taxon>ecological metagenomes</taxon>
    </lineage>
</organism>
<dbReference type="GO" id="GO:0006412">
    <property type="term" value="P:translation"/>
    <property type="evidence" value="ECO:0007669"/>
    <property type="project" value="InterPro"/>
</dbReference>
<proteinExistence type="inferred from homology"/>
<dbReference type="EMBL" id="UINC01020781">
    <property type="protein sequence ID" value="SVA86923.1"/>
    <property type="molecule type" value="Genomic_DNA"/>
</dbReference>
<evidence type="ECO:0000256" key="3">
    <source>
        <dbReference type="ARBA" id="ARBA00023274"/>
    </source>
</evidence>
<sequence>MRHHIAGRKLNRPTAHRMLMLRTLVTDFIRHESIRTTDSKAKEVRRMAEKIITLGKKGTLHHRRQASALLTDEYVVKKVFDVLAPRFETREKGGYTRLTKLGPRKGDAAEMAVLEFVE</sequence>
<protein>
    <recommendedName>
        <fullName evidence="5">Ribosomal protein L17</fullName>
    </recommendedName>
</protein>
<gene>
    <name evidence="4" type="ORF">METZ01_LOCUS139777</name>
</gene>
<evidence type="ECO:0000256" key="1">
    <source>
        <dbReference type="ARBA" id="ARBA00008777"/>
    </source>
</evidence>
<evidence type="ECO:0008006" key="5">
    <source>
        <dbReference type="Google" id="ProtNLM"/>
    </source>
</evidence>
<dbReference type="InterPro" id="IPR000456">
    <property type="entry name" value="Ribosomal_bL17"/>
</dbReference>
<dbReference type="GO" id="GO:0015934">
    <property type="term" value="C:large ribosomal subunit"/>
    <property type="evidence" value="ECO:0007669"/>
    <property type="project" value="TreeGrafter"/>
</dbReference>
<reference evidence="4" key="1">
    <citation type="submission" date="2018-05" db="EMBL/GenBank/DDBJ databases">
        <authorList>
            <person name="Lanie J.A."/>
            <person name="Ng W.-L."/>
            <person name="Kazmierczak K.M."/>
            <person name="Andrzejewski T.M."/>
            <person name="Davidsen T.M."/>
            <person name="Wayne K.J."/>
            <person name="Tettelin H."/>
            <person name="Glass J.I."/>
            <person name="Rusch D."/>
            <person name="Podicherti R."/>
            <person name="Tsui H.-C.T."/>
            <person name="Winkler M.E."/>
        </authorList>
    </citation>
    <scope>NUCLEOTIDE SEQUENCE</scope>
</reference>
<dbReference type="PANTHER" id="PTHR14413">
    <property type="entry name" value="RIBOSOMAL PROTEIN L17"/>
    <property type="match status" value="1"/>
</dbReference>
<dbReference type="Pfam" id="PF01196">
    <property type="entry name" value="Ribosomal_L17"/>
    <property type="match status" value="1"/>
</dbReference>
<dbReference type="InterPro" id="IPR047859">
    <property type="entry name" value="Ribosomal_bL17_CS"/>
</dbReference>
<accession>A0A381ZDS7</accession>
<dbReference type="HAMAP" id="MF_01368">
    <property type="entry name" value="Ribosomal_bL17"/>
    <property type="match status" value="1"/>
</dbReference>
<keyword evidence="2" id="KW-0689">Ribosomal protein</keyword>
<dbReference type="InterPro" id="IPR036373">
    <property type="entry name" value="Ribosomal_bL17_sf"/>
</dbReference>
<dbReference type="Gene3D" id="3.90.1030.10">
    <property type="entry name" value="Ribosomal protein L17"/>
    <property type="match status" value="1"/>
</dbReference>
<dbReference type="AlphaFoldDB" id="A0A381ZDS7"/>
<dbReference type="GO" id="GO:0003735">
    <property type="term" value="F:structural constituent of ribosome"/>
    <property type="evidence" value="ECO:0007669"/>
    <property type="project" value="InterPro"/>
</dbReference>